<dbReference type="InterPro" id="IPR050833">
    <property type="entry name" value="Poly_Biosynth_Transport"/>
</dbReference>
<feature type="transmembrane region" description="Helical" evidence="6">
    <location>
        <begin position="135"/>
        <end position="157"/>
    </location>
</feature>
<dbReference type="Pfam" id="PF01943">
    <property type="entry name" value="Polysacc_synt"/>
    <property type="match status" value="1"/>
</dbReference>
<evidence type="ECO:0000256" key="4">
    <source>
        <dbReference type="ARBA" id="ARBA00022989"/>
    </source>
</evidence>
<feature type="transmembrane region" description="Helical" evidence="6">
    <location>
        <begin position="379"/>
        <end position="400"/>
    </location>
</feature>
<feature type="transmembrane region" description="Helical" evidence="6">
    <location>
        <begin position="50"/>
        <end position="74"/>
    </location>
</feature>
<dbReference type="GO" id="GO:0005886">
    <property type="term" value="C:plasma membrane"/>
    <property type="evidence" value="ECO:0007669"/>
    <property type="project" value="UniProtKB-SubCell"/>
</dbReference>
<gene>
    <name evidence="7" type="ORF">RO785_10940</name>
</gene>
<dbReference type="EMBL" id="JAVSNH010000001">
    <property type="protein sequence ID" value="MDT4511496.1"/>
    <property type="molecule type" value="Genomic_DNA"/>
</dbReference>
<feature type="transmembrane region" description="Helical" evidence="6">
    <location>
        <begin position="21"/>
        <end position="44"/>
    </location>
</feature>
<reference evidence="7" key="1">
    <citation type="submission" date="2023-08" db="EMBL/GenBank/DDBJ databases">
        <title>Reintroducing virulent viruses to syntetic microbiomes.</title>
        <authorList>
            <person name="Wilde J."/>
            <person name="Boyes R."/>
            <person name="Robinson A.V."/>
            <person name="Daisley B.A."/>
            <person name="Allen-Vercoe E."/>
        </authorList>
    </citation>
    <scope>NUCLEOTIDE SEQUENCE</scope>
    <source>
        <strain evidence="7">225I_12FAA</strain>
    </source>
</reference>
<evidence type="ECO:0000256" key="6">
    <source>
        <dbReference type="SAM" id="Phobius"/>
    </source>
</evidence>
<feature type="transmembrane region" description="Helical" evidence="6">
    <location>
        <begin position="347"/>
        <end position="367"/>
    </location>
</feature>
<feature type="transmembrane region" description="Helical" evidence="6">
    <location>
        <begin position="95"/>
        <end position="115"/>
    </location>
</feature>
<keyword evidence="3 6" id="KW-0812">Transmembrane</keyword>
<name>A0AAW8VH38_9BACE</name>
<evidence type="ECO:0000256" key="3">
    <source>
        <dbReference type="ARBA" id="ARBA00022692"/>
    </source>
</evidence>
<evidence type="ECO:0000313" key="7">
    <source>
        <dbReference type="EMBL" id="MDT4511496.1"/>
    </source>
</evidence>
<proteinExistence type="predicted"/>
<accession>A0AAW8VH38</accession>
<sequence>MSRFIDCFHLISVDKTIRSSFINLLLKPVNLILTLVYTPLLLSYLGDTRYGLWAIILSIISWVNYCDIGIGHGLRNILAKEFTCSDWKKAKKTISTAYIILSFIALFLLAISIVISLSLNWKVVFSTDVEMTNTILISMVFIILNFVLALSNSILYALQLSERVAFLGVIVQIINIIGILLLKATTNENLIVLSILFGGSSMIVYVVNTIQLFKKWPNIKPSCCMFDRSIVKDISNIGIKFFIIQLAGLTLFTVDNLIISHLFGAEEVTPFNIVFRVFNTLYSFFAAICIPYWSKTTIAFAENDYKWVRNAIKGLYRICFIFVLMYIIAAIVFKPVVALWLGRELDYQPGLIEVMCLYYILFSIVALNTHIINGTGKINFQVVLMSFLGVINIPLSVFFAKEIGLGVVGVRLATTILIGIAAVSFSINLNYILKKIERNVM</sequence>
<feature type="transmembrane region" description="Helical" evidence="6">
    <location>
        <begin position="314"/>
        <end position="341"/>
    </location>
</feature>
<dbReference type="AlphaFoldDB" id="A0AAW8VH38"/>
<protein>
    <submittedName>
        <fullName evidence="7">Oligosaccharide flippase family protein</fullName>
    </submittedName>
</protein>
<comment type="subcellular location">
    <subcellularLocation>
        <location evidence="1">Cell membrane</location>
        <topology evidence="1">Multi-pass membrane protein</topology>
    </subcellularLocation>
</comment>
<dbReference type="InterPro" id="IPR002797">
    <property type="entry name" value="Polysacc_synth"/>
</dbReference>
<feature type="transmembrane region" description="Helical" evidence="6">
    <location>
        <begin position="234"/>
        <end position="253"/>
    </location>
</feature>
<dbReference type="PANTHER" id="PTHR30250">
    <property type="entry name" value="PST FAMILY PREDICTED COLANIC ACID TRANSPORTER"/>
    <property type="match status" value="1"/>
</dbReference>
<keyword evidence="4 6" id="KW-1133">Transmembrane helix</keyword>
<dbReference type="Proteomes" id="UP001266995">
    <property type="component" value="Unassembled WGS sequence"/>
</dbReference>
<evidence type="ECO:0000313" key="8">
    <source>
        <dbReference type="Proteomes" id="UP001266995"/>
    </source>
</evidence>
<dbReference type="PANTHER" id="PTHR30250:SF11">
    <property type="entry name" value="O-ANTIGEN TRANSPORTER-RELATED"/>
    <property type="match status" value="1"/>
</dbReference>
<evidence type="ECO:0000256" key="2">
    <source>
        <dbReference type="ARBA" id="ARBA00022475"/>
    </source>
</evidence>
<feature type="transmembrane region" description="Helical" evidence="6">
    <location>
        <begin position="273"/>
        <end position="293"/>
    </location>
</feature>
<feature type="transmembrane region" description="Helical" evidence="6">
    <location>
        <begin position="190"/>
        <end position="213"/>
    </location>
</feature>
<feature type="transmembrane region" description="Helical" evidence="6">
    <location>
        <begin position="412"/>
        <end position="433"/>
    </location>
</feature>
<keyword evidence="2" id="KW-1003">Cell membrane</keyword>
<feature type="transmembrane region" description="Helical" evidence="6">
    <location>
        <begin position="164"/>
        <end position="184"/>
    </location>
</feature>
<organism evidence="7 8">
    <name type="scientific">Bacteroides cellulosilyticus</name>
    <dbReference type="NCBI Taxonomy" id="246787"/>
    <lineage>
        <taxon>Bacteria</taxon>
        <taxon>Pseudomonadati</taxon>
        <taxon>Bacteroidota</taxon>
        <taxon>Bacteroidia</taxon>
        <taxon>Bacteroidales</taxon>
        <taxon>Bacteroidaceae</taxon>
        <taxon>Bacteroides</taxon>
    </lineage>
</organism>
<evidence type="ECO:0000256" key="5">
    <source>
        <dbReference type="ARBA" id="ARBA00023136"/>
    </source>
</evidence>
<keyword evidence="5 6" id="KW-0472">Membrane</keyword>
<evidence type="ECO:0000256" key="1">
    <source>
        <dbReference type="ARBA" id="ARBA00004651"/>
    </source>
</evidence>
<dbReference type="RefSeq" id="WP_195512327.1">
    <property type="nucleotide sequence ID" value="NZ_JADMQL010000035.1"/>
</dbReference>
<comment type="caution">
    <text evidence="7">The sequence shown here is derived from an EMBL/GenBank/DDBJ whole genome shotgun (WGS) entry which is preliminary data.</text>
</comment>